<evidence type="ECO:0000256" key="3">
    <source>
        <dbReference type="ARBA" id="ARBA00022622"/>
    </source>
</evidence>
<evidence type="ECO:0000256" key="1">
    <source>
        <dbReference type="ARBA" id="ARBA00004609"/>
    </source>
</evidence>
<evidence type="ECO:0000256" key="2">
    <source>
        <dbReference type="ARBA" id="ARBA00022475"/>
    </source>
</evidence>
<name>A0ABY0H546_9PEZI</name>
<dbReference type="Proteomes" id="UP000294003">
    <property type="component" value="Unassembled WGS sequence"/>
</dbReference>
<feature type="signal peptide" evidence="9">
    <location>
        <begin position="1"/>
        <end position="23"/>
    </location>
</feature>
<keyword evidence="3" id="KW-0336">GPI-anchor</keyword>
<proteinExistence type="predicted"/>
<dbReference type="InterPro" id="IPR046530">
    <property type="entry name" value="BIM1-like_dom"/>
</dbReference>
<comment type="subcellular location">
    <subcellularLocation>
        <location evidence="1">Cell membrane</location>
        <topology evidence="1">Lipid-anchor</topology>
        <topology evidence="1">GPI-anchor</topology>
    </subcellularLocation>
</comment>
<dbReference type="PANTHER" id="PTHR34992:SF1">
    <property type="entry name" value="COPPER ACQUISITION FACTOR BIM1-LIKE DOMAIN-CONTAINING PROTEIN"/>
    <property type="match status" value="1"/>
</dbReference>
<keyword evidence="5" id="KW-0472">Membrane</keyword>
<dbReference type="InterPro" id="IPR046936">
    <property type="entry name" value="BIM1-like"/>
</dbReference>
<keyword evidence="4 9" id="KW-0732">Signal</keyword>
<protein>
    <recommendedName>
        <fullName evidence="10">Copper acquisition factor BIM1-like domain-containing protein</fullName>
    </recommendedName>
</protein>
<dbReference type="PROSITE" id="PS51257">
    <property type="entry name" value="PROKAR_LIPOPROTEIN"/>
    <property type="match status" value="1"/>
</dbReference>
<reference evidence="11 12" key="1">
    <citation type="submission" date="2018-06" db="EMBL/GenBank/DDBJ databases">
        <title>Complete Genomes of Monosporascus.</title>
        <authorList>
            <person name="Robinson A.J."/>
            <person name="Natvig D.O."/>
        </authorList>
    </citation>
    <scope>NUCLEOTIDE SEQUENCE [LARGE SCALE GENOMIC DNA]</scope>
    <source>
        <strain evidence="11 12">CBS 609.92</strain>
    </source>
</reference>
<dbReference type="PANTHER" id="PTHR34992">
    <property type="entry name" value="HYPHAL ANASTAMOSIS-7 PROTEIN"/>
    <property type="match status" value="1"/>
</dbReference>
<feature type="domain" description="Copper acquisition factor BIM1-like" evidence="10">
    <location>
        <begin position="22"/>
        <end position="160"/>
    </location>
</feature>
<dbReference type="CDD" id="cd21176">
    <property type="entry name" value="LPMO_auxiliary-like"/>
    <property type="match status" value="1"/>
</dbReference>
<evidence type="ECO:0000256" key="7">
    <source>
        <dbReference type="ARBA" id="ARBA00023288"/>
    </source>
</evidence>
<feature type="chain" id="PRO_5047389002" description="Copper acquisition factor BIM1-like domain-containing protein" evidence="9">
    <location>
        <begin position="24"/>
        <end position="225"/>
    </location>
</feature>
<keyword evidence="2" id="KW-1003">Cell membrane</keyword>
<sequence length="225" mass="23182">MARLTSLSSFLATTLALACGIRAHFTLSYPTPLGAIEDQSTGPCGGYTPDLSTVETTDFHVGGDAIAVSTGHAQNNWLYRITADDDLASANWTQVYPIVIQTGLNAYCQPSVTIPEEFEGRKAILSVVGHASDGLLYQCAAVQFVSGEGSRPEACTNSTGVDASFDNDAELASLVGDSQSEESDSPSSPTETPGGAASSTYGSLQGLGCLVTVTAMVLLGAGTMI</sequence>
<organism evidence="11 12">
    <name type="scientific">Monosporascus cannonballus</name>
    <dbReference type="NCBI Taxonomy" id="155416"/>
    <lineage>
        <taxon>Eukaryota</taxon>
        <taxon>Fungi</taxon>
        <taxon>Dikarya</taxon>
        <taxon>Ascomycota</taxon>
        <taxon>Pezizomycotina</taxon>
        <taxon>Sordariomycetes</taxon>
        <taxon>Xylariomycetidae</taxon>
        <taxon>Xylariales</taxon>
        <taxon>Xylariales incertae sedis</taxon>
        <taxon>Monosporascus</taxon>
    </lineage>
</organism>
<dbReference type="Pfam" id="PF20238">
    <property type="entry name" value="BIM1-like_dom"/>
    <property type="match status" value="1"/>
</dbReference>
<comment type="caution">
    <text evidence="11">The sequence shown here is derived from an EMBL/GenBank/DDBJ whole genome shotgun (WGS) entry which is preliminary data.</text>
</comment>
<evidence type="ECO:0000259" key="10">
    <source>
        <dbReference type="Pfam" id="PF20238"/>
    </source>
</evidence>
<keyword evidence="6" id="KW-0325">Glycoprotein</keyword>
<feature type="compositionally biased region" description="Low complexity" evidence="8">
    <location>
        <begin position="185"/>
        <end position="195"/>
    </location>
</feature>
<evidence type="ECO:0000256" key="5">
    <source>
        <dbReference type="ARBA" id="ARBA00023136"/>
    </source>
</evidence>
<evidence type="ECO:0000313" key="12">
    <source>
        <dbReference type="Proteomes" id="UP000294003"/>
    </source>
</evidence>
<keyword evidence="7" id="KW-0449">Lipoprotein</keyword>
<dbReference type="EMBL" id="QJNS01000242">
    <property type="protein sequence ID" value="RYO81721.1"/>
    <property type="molecule type" value="Genomic_DNA"/>
</dbReference>
<evidence type="ECO:0000256" key="6">
    <source>
        <dbReference type="ARBA" id="ARBA00023180"/>
    </source>
</evidence>
<accession>A0ABY0H546</accession>
<evidence type="ECO:0000313" key="11">
    <source>
        <dbReference type="EMBL" id="RYO81721.1"/>
    </source>
</evidence>
<feature type="region of interest" description="Disordered" evidence="8">
    <location>
        <begin position="175"/>
        <end position="199"/>
    </location>
</feature>
<gene>
    <name evidence="11" type="ORF">DL762_006965</name>
</gene>
<evidence type="ECO:0000256" key="9">
    <source>
        <dbReference type="SAM" id="SignalP"/>
    </source>
</evidence>
<evidence type="ECO:0000256" key="8">
    <source>
        <dbReference type="SAM" id="MobiDB-lite"/>
    </source>
</evidence>
<evidence type="ECO:0000256" key="4">
    <source>
        <dbReference type="ARBA" id="ARBA00022729"/>
    </source>
</evidence>
<keyword evidence="12" id="KW-1185">Reference proteome</keyword>